<dbReference type="GeneID" id="17251796"/>
<feature type="transmembrane region" description="Helical" evidence="2">
    <location>
        <begin position="170"/>
        <end position="188"/>
    </location>
</feature>
<evidence type="ECO:0000256" key="1">
    <source>
        <dbReference type="SAM" id="MobiDB-lite"/>
    </source>
</evidence>
<keyword evidence="2" id="KW-0812">Transmembrane</keyword>
<evidence type="ECO:0000313" key="4">
    <source>
        <dbReference type="Proteomes" id="UP000013827"/>
    </source>
</evidence>
<reference evidence="4" key="1">
    <citation type="journal article" date="2013" name="Nature">
        <title>Pan genome of the phytoplankton Emiliania underpins its global distribution.</title>
        <authorList>
            <person name="Read B.A."/>
            <person name="Kegel J."/>
            <person name="Klute M.J."/>
            <person name="Kuo A."/>
            <person name="Lefebvre S.C."/>
            <person name="Maumus F."/>
            <person name="Mayer C."/>
            <person name="Miller J."/>
            <person name="Monier A."/>
            <person name="Salamov A."/>
            <person name="Young J."/>
            <person name="Aguilar M."/>
            <person name="Claverie J.M."/>
            <person name="Frickenhaus S."/>
            <person name="Gonzalez K."/>
            <person name="Herman E.K."/>
            <person name="Lin Y.C."/>
            <person name="Napier J."/>
            <person name="Ogata H."/>
            <person name="Sarno A.F."/>
            <person name="Shmutz J."/>
            <person name="Schroeder D."/>
            <person name="de Vargas C."/>
            <person name="Verret F."/>
            <person name="von Dassow P."/>
            <person name="Valentin K."/>
            <person name="Van de Peer Y."/>
            <person name="Wheeler G."/>
            <person name="Dacks J.B."/>
            <person name="Delwiche C.F."/>
            <person name="Dyhrman S.T."/>
            <person name="Glockner G."/>
            <person name="John U."/>
            <person name="Richards T."/>
            <person name="Worden A.Z."/>
            <person name="Zhang X."/>
            <person name="Grigoriev I.V."/>
            <person name="Allen A.E."/>
            <person name="Bidle K."/>
            <person name="Borodovsky M."/>
            <person name="Bowler C."/>
            <person name="Brownlee C."/>
            <person name="Cock J.M."/>
            <person name="Elias M."/>
            <person name="Gladyshev V.N."/>
            <person name="Groth M."/>
            <person name="Guda C."/>
            <person name="Hadaegh A."/>
            <person name="Iglesias-Rodriguez M.D."/>
            <person name="Jenkins J."/>
            <person name="Jones B.M."/>
            <person name="Lawson T."/>
            <person name="Leese F."/>
            <person name="Lindquist E."/>
            <person name="Lobanov A."/>
            <person name="Lomsadze A."/>
            <person name="Malik S.B."/>
            <person name="Marsh M.E."/>
            <person name="Mackinder L."/>
            <person name="Mock T."/>
            <person name="Mueller-Roeber B."/>
            <person name="Pagarete A."/>
            <person name="Parker M."/>
            <person name="Probert I."/>
            <person name="Quesneville H."/>
            <person name="Raines C."/>
            <person name="Rensing S.A."/>
            <person name="Riano-Pachon D.M."/>
            <person name="Richier S."/>
            <person name="Rokitta S."/>
            <person name="Shiraiwa Y."/>
            <person name="Soanes D.M."/>
            <person name="van der Giezen M."/>
            <person name="Wahlund T.M."/>
            <person name="Williams B."/>
            <person name="Wilson W."/>
            <person name="Wolfe G."/>
            <person name="Wurch L.L."/>
        </authorList>
    </citation>
    <scope>NUCLEOTIDE SEQUENCE</scope>
</reference>
<keyword evidence="2" id="KW-0472">Membrane</keyword>
<feature type="region of interest" description="Disordered" evidence="1">
    <location>
        <begin position="270"/>
        <end position="309"/>
    </location>
</feature>
<dbReference type="Proteomes" id="UP000013827">
    <property type="component" value="Unassembled WGS sequence"/>
</dbReference>
<name>A0A0D3I2Z8_EMIH1</name>
<dbReference type="EnsemblProtists" id="EOD05633">
    <property type="protein sequence ID" value="EOD05633"/>
    <property type="gene ID" value="EMIHUDRAFT_107291"/>
</dbReference>
<accession>A0A0D3I2Z8</accession>
<evidence type="ECO:0008006" key="5">
    <source>
        <dbReference type="Google" id="ProtNLM"/>
    </source>
</evidence>
<organism evidence="3 4">
    <name type="scientific">Emiliania huxleyi (strain CCMP1516)</name>
    <dbReference type="NCBI Taxonomy" id="280463"/>
    <lineage>
        <taxon>Eukaryota</taxon>
        <taxon>Haptista</taxon>
        <taxon>Haptophyta</taxon>
        <taxon>Prymnesiophyceae</taxon>
        <taxon>Isochrysidales</taxon>
        <taxon>Noelaerhabdaceae</taxon>
        <taxon>Emiliania</taxon>
    </lineage>
</organism>
<dbReference type="PaxDb" id="2903-EOD05633"/>
<feature type="compositionally biased region" description="Low complexity" evidence="1">
    <location>
        <begin position="19"/>
        <end position="35"/>
    </location>
</feature>
<reference evidence="3" key="2">
    <citation type="submission" date="2024-10" db="UniProtKB">
        <authorList>
            <consortium name="EnsemblProtists"/>
        </authorList>
    </citation>
    <scope>IDENTIFICATION</scope>
</reference>
<feature type="transmembrane region" description="Helical" evidence="2">
    <location>
        <begin position="145"/>
        <end position="164"/>
    </location>
</feature>
<dbReference type="RefSeq" id="XP_005758062.1">
    <property type="nucleotide sequence ID" value="XM_005758005.1"/>
</dbReference>
<feature type="transmembrane region" description="Helical" evidence="2">
    <location>
        <begin position="61"/>
        <end position="83"/>
    </location>
</feature>
<feature type="region of interest" description="Disordered" evidence="1">
    <location>
        <begin position="1"/>
        <end position="40"/>
    </location>
</feature>
<keyword evidence="2" id="KW-1133">Transmembrane helix</keyword>
<dbReference type="KEGG" id="ehx:EMIHUDRAFT_107291"/>
<dbReference type="AlphaFoldDB" id="A0A0D3I2Z8"/>
<evidence type="ECO:0000256" key="2">
    <source>
        <dbReference type="SAM" id="Phobius"/>
    </source>
</evidence>
<feature type="transmembrane region" description="Helical" evidence="2">
    <location>
        <begin position="89"/>
        <end position="109"/>
    </location>
</feature>
<sequence length="309" mass="33363">MQPATEPATEEASVTDSDSASVPPSVKTTPSSSSAERIEIGEGPRTPQRVVASYTCRGMSLLFRISLLAAGVFFGLVVVVALPMLLTDAYVQISWPLAYGALFAFLSQLSSLGKGIQKIGVQSLPEMSFRRDVLLKYAKSPTWRIGFLMDISGAVFGLAALTILPISIAQPIFCNGLVLLALYSHLYLDEQLGARDRREIAARSPRDRREIAARSPRGTVVLDESWPAQPRMSMLRQMAFLLIFWGVLTLNGQRAAAAIQRGAGAAFGMAGGAGGERPPPTPTHKRHLSDPPLQGIDLHKLRNTASPQR</sequence>
<proteinExistence type="predicted"/>
<dbReference type="HOGENOM" id="CLU_901483_0_0_1"/>
<keyword evidence="4" id="KW-1185">Reference proteome</keyword>
<evidence type="ECO:0000313" key="3">
    <source>
        <dbReference type="EnsemblProtists" id="EOD05633"/>
    </source>
</evidence>
<protein>
    <recommendedName>
        <fullName evidence="5">RDD domain-containing protein</fullName>
    </recommendedName>
</protein>